<reference evidence="1 2" key="1">
    <citation type="submission" date="2020-05" db="EMBL/GenBank/DDBJ databases">
        <title>Azospirillum oleiclasticum sp. nov, a nitrogen-fixing and heavy crude oil-emulsifying bacterium isolated from the crude oil of Yumen Oilfield.</title>
        <authorList>
            <person name="Wu D."/>
            <person name="Cai M."/>
            <person name="Zhang X."/>
        </authorList>
    </citation>
    <scope>NUCLEOTIDE SEQUENCE [LARGE SCALE GENOMIC DNA]</scope>
    <source>
        <strain evidence="1 2">ROY-1-1-2</strain>
    </source>
</reference>
<evidence type="ECO:0000313" key="2">
    <source>
        <dbReference type="Proteomes" id="UP000584642"/>
    </source>
</evidence>
<protein>
    <recommendedName>
        <fullName evidence="3">Glycosyltransferase</fullName>
    </recommendedName>
</protein>
<dbReference type="Gene3D" id="3.40.50.2000">
    <property type="entry name" value="Glycogen Phosphorylase B"/>
    <property type="match status" value="1"/>
</dbReference>
<comment type="caution">
    <text evidence="1">The sequence shown here is derived from an EMBL/GenBank/DDBJ whole genome shotgun (WGS) entry which is preliminary data.</text>
</comment>
<dbReference type="EMBL" id="JABFDB010000043">
    <property type="protein sequence ID" value="NYZ24677.1"/>
    <property type="molecule type" value="Genomic_DNA"/>
</dbReference>
<dbReference type="SUPFAM" id="SSF53756">
    <property type="entry name" value="UDP-Glycosyltransferase/glycogen phosphorylase"/>
    <property type="match status" value="1"/>
</dbReference>
<proteinExistence type="predicted"/>
<feature type="non-terminal residue" evidence="1">
    <location>
        <position position="1"/>
    </location>
</feature>
<gene>
    <name evidence="1" type="ORF">HND93_33655</name>
</gene>
<evidence type="ECO:0000313" key="1">
    <source>
        <dbReference type="EMBL" id="NYZ24677.1"/>
    </source>
</evidence>
<dbReference type="Proteomes" id="UP000584642">
    <property type="component" value="Unassembled WGS sequence"/>
</dbReference>
<dbReference type="Gene3D" id="1.25.40.10">
    <property type="entry name" value="Tetratricopeptide repeat domain"/>
    <property type="match status" value="1"/>
</dbReference>
<dbReference type="InterPro" id="IPR011990">
    <property type="entry name" value="TPR-like_helical_dom_sf"/>
</dbReference>
<evidence type="ECO:0008006" key="3">
    <source>
        <dbReference type="Google" id="ProtNLM"/>
    </source>
</evidence>
<organism evidence="1 2">
    <name type="scientific">Azospirillum oleiclasticum</name>
    <dbReference type="NCBI Taxonomy" id="2735135"/>
    <lineage>
        <taxon>Bacteria</taxon>
        <taxon>Pseudomonadati</taxon>
        <taxon>Pseudomonadota</taxon>
        <taxon>Alphaproteobacteria</taxon>
        <taxon>Rhodospirillales</taxon>
        <taxon>Azospirillaceae</taxon>
        <taxon>Azospirillum</taxon>
    </lineage>
</organism>
<dbReference type="SUPFAM" id="SSF48452">
    <property type="entry name" value="TPR-like"/>
    <property type="match status" value="1"/>
</dbReference>
<sequence>VRLAPLEPQPAAALALARHRAGALEGVEAAHRRALALAPADAAGWSNLGSVALETARPAAAGRLFRRAQALAPELAEAHWGEAKALLLLGDPRAGWAKVPWHRRRPGHAPRFPDATGWDGGPLDGRTLLLHAELGHGDTILAARYATWAAGRGGRVVAMVQGPLVRLFAGIPGLSGCTALDEPPPVFDRQCPMLDLPRLFMATRRPEEPPEGPVPAPAYLAADPALAAAWGARLAAVRRPRVGLAWASAARRGGFDEAMARRRNPPSEALARLGQVPGVAFLSLQKGEPGATPPTPPAGMALLDLMDGVADFADTAALMAGLDLVIAVDTAVAHLAGALGVPVWVPMRHEAGFPWRLDGEDTPWYGSMRLFRQPEPGDWDTVIDRMAAALAQRFAAPGHHSLQSGDDTG</sequence>
<name>A0ABX2TJZ7_9PROT</name>
<keyword evidence="2" id="KW-1185">Reference proteome</keyword>
<accession>A0ABX2TJZ7</accession>